<organism evidence="1 2">
    <name type="scientific">Blastococcus brunescens</name>
    <dbReference type="NCBI Taxonomy" id="1564165"/>
    <lineage>
        <taxon>Bacteria</taxon>
        <taxon>Bacillati</taxon>
        <taxon>Actinomycetota</taxon>
        <taxon>Actinomycetes</taxon>
        <taxon>Geodermatophilales</taxon>
        <taxon>Geodermatophilaceae</taxon>
        <taxon>Blastococcus</taxon>
    </lineage>
</organism>
<name>A0ABZ1AX48_9ACTN</name>
<proteinExistence type="predicted"/>
<accession>A0ABZ1AX48</accession>
<protein>
    <submittedName>
        <fullName evidence="1">Uncharacterized protein</fullName>
    </submittedName>
</protein>
<evidence type="ECO:0000313" key="2">
    <source>
        <dbReference type="Proteomes" id="UP001324287"/>
    </source>
</evidence>
<sequence length="96" mass="9634">MPLLTTRGAPVRIADRPGAVTVDVRQGEDAGLRVRAVLELADGVRIPVESVRLLGSPPHGAALTATADGLPAGTAPDGGLLLLLPLQRIPGASSGS</sequence>
<dbReference type="Proteomes" id="UP001324287">
    <property type="component" value="Chromosome"/>
</dbReference>
<evidence type="ECO:0000313" key="1">
    <source>
        <dbReference type="EMBL" id="WRL62238.1"/>
    </source>
</evidence>
<keyword evidence="2" id="KW-1185">Reference proteome</keyword>
<dbReference type="EMBL" id="CP141261">
    <property type="protein sequence ID" value="WRL62238.1"/>
    <property type="molecule type" value="Genomic_DNA"/>
</dbReference>
<gene>
    <name evidence="1" type="ORF">U6N30_19625</name>
</gene>
<reference evidence="1 2" key="1">
    <citation type="submission" date="2023-12" db="EMBL/GenBank/DDBJ databases">
        <title>Blastococcus brunescens sp. nov., an actonobacterium isolated from sandstone collected in sahara desert.</title>
        <authorList>
            <person name="Gtari M."/>
            <person name="Ghodhbane F."/>
        </authorList>
    </citation>
    <scope>NUCLEOTIDE SEQUENCE [LARGE SCALE GENOMIC DNA]</scope>
    <source>
        <strain evidence="1 2">BMG 8361</strain>
    </source>
</reference>
<dbReference type="RefSeq" id="WP_324273593.1">
    <property type="nucleotide sequence ID" value="NZ_CP141261.1"/>
</dbReference>